<reference evidence="2" key="1">
    <citation type="submission" date="2021-01" db="EMBL/GenBank/DDBJ databases">
        <title>Caligus Genome Assembly.</title>
        <authorList>
            <person name="Gallardo-Escarate C."/>
        </authorList>
    </citation>
    <scope>NUCLEOTIDE SEQUENCE [LARGE SCALE GENOMIC DNA]</scope>
</reference>
<evidence type="ECO:0000313" key="2">
    <source>
        <dbReference type="Proteomes" id="UP000595437"/>
    </source>
</evidence>
<name>A0A7T8KFL0_CALRO</name>
<keyword evidence="2" id="KW-1185">Reference proteome</keyword>
<proteinExistence type="predicted"/>
<sequence>MSFYSCSSNPLGIPAGCVAGFFTRSAHDSHLFLGSCVNRALLALVRGAPAIICTAAKTWRLSTFAPFPS</sequence>
<evidence type="ECO:0000313" key="1">
    <source>
        <dbReference type="EMBL" id="QQP54941.1"/>
    </source>
</evidence>
<gene>
    <name evidence="1" type="ORF">FKW44_007939</name>
</gene>
<dbReference type="Proteomes" id="UP000595437">
    <property type="component" value="Chromosome 5"/>
</dbReference>
<protein>
    <submittedName>
        <fullName evidence="1">Uncharacterized protein</fullName>
    </submittedName>
</protein>
<dbReference type="AlphaFoldDB" id="A0A7T8KFL0"/>
<accession>A0A7T8KFL0</accession>
<dbReference type="EMBL" id="CP045894">
    <property type="protein sequence ID" value="QQP54941.1"/>
    <property type="molecule type" value="Genomic_DNA"/>
</dbReference>
<organism evidence="1 2">
    <name type="scientific">Caligus rogercresseyi</name>
    <name type="common">Sea louse</name>
    <dbReference type="NCBI Taxonomy" id="217165"/>
    <lineage>
        <taxon>Eukaryota</taxon>
        <taxon>Metazoa</taxon>
        <taxon>Ecdysozoa</taxon>
        <taxon>Arthropoda</taxon>
        <taxon>Crustacea</taxon>
        <taxon>Multicrustacea</taxon>
        <taxon>Hexanauplia</taxon>
        <taxon>Copepoda</taxon>
        <taxon>Siphonostomatoida</taxon>
        <taxon>Caligidae</taxon>
        <taxon>Caligus</taxon>
    </lineage>
</organism>